<reference evidence="2" key="1">
    <citation type="submission" date="2012-03" db="EMBL/GenBank/DDBJ databases">
        <title>Fervidicoccus fontis complete genome analysis confirms its distinct phylogenetic position and predicts its environmental function.</title>
        <authorList>
            <person name="Lebedinsky A.V."/>
            <person name="Mardanov A.V."/>
            <person name="Gumerov V.M."/>
            <person name="Beletsky A.V."/>
            <person name="Kublanov I.V."/>
            <person name="Perevalova A.A."/>
            <person name="Bonch-Osmolovskaya E.A."/>
            <person name="Ravin N.V."/>
            <person name="Skryabin K.G."/>
        </authorList>
    </citation>
    <scope>NUCLEOTIDE SEQUENCE [LARGE SCALE GENOMIC DNA]</scope>
    <source>
        <strain evidence="2">DSM 19380 / VKM B-2539 / Kam940</strain>
    </source>
</reference>
<proteinExistence type="predicted"/>
<dbReference type="Proteomes" id="UP000007391">
    <property type="component" value="Chromosome"/>
</dbReference>
<keyword evidence="2" id="KW-1185">Reference proteome</keyword>
<dbReference type="KEGG" id="ffo:FFONT_0092"/>
<evidence type="ECO:0000313" key="1">
    <source>
        <dbReference type="EMBL" id="AFH42085.1"/>
    </source>
</evidence>
<dbReference type="InParanoid" id="H9ZZC8"/>
<dbReference type="AlphaFoldDB" id="H9ZZC8"/>
<organism evidence="1 2">
    <name type="scientific">Fervidicoccus fontis (strain DSM 19380 / JCM 18336 / VKM B-2539 / Kam940)</name>
    <dbReference type="NCBI Taxonomy" id="1163730"/>
    <lineage>
        <taxon>Archaea</taxon>
        <taxon>Thermoproteota</taxon>
        <taxon>Thermoprotei</taxon>
        <taxon>Fervidicoccales</taxon>
        <taxon>Fervidicoccaceae</taxon>
        <taxon>Fervidicoccus</taxon>
    </lineage>
</organism>
<sequence>MPNRATSQYSHELGKYYANTLINLQPSSFLHDVQRFSPEKLFTMHFL</sequence>
<evidence type="ECO:0000313" key="2">
    <source>
        <dbReference type="Proteomes" id="UP000007391"/>
    </source>
</evidence>
<protein>
    <submittedName>
        <fullName evidence="1">Uncharacterized protein</fullName>
    </submittedName>
</protein>
<dbReference type="HOGENOM" id="CLU_3162949_0_0_2"/>
<dbReference type="STRING" id="1163730.FFONT_0092"/>
<name>H9ZZC8_FERFK</name>
<dbReference type="EMBL" id="CP003423">
    <property type="protein sequence ID" value="AFH42085.1"/>
    <property type="molecule type" value="Genomic_DNA"/>
</dbReference>
<accession>H9ZZC8</accession>
<reference evidence="1 2" key="2">
    <citation type="journal article" date="2014" name="Extremophiles">
        <title>Analysis of the complete genome of Fervidococcus fontis confirms the distinct phylogenetic position of the order Fervidicoccales and suggests its environmental function.</title>
        <authorList>
            <person name="Lebedinsky A.V."/>
            <person name="Mardanov A.V."/>
            <person name="Kublanov I.V."/>
            <person name="Gumerov V.M."/>
            <person name="Beletsky A.V."/>
            <person name="Perevalova A.A."/>
            <person name="Bidzhieva S.Kh."/>
            <person name="Bonch-Osmolovskaya E.A."/>
            <person name="Skryabin K.G."/>
            <person name="Ravin N.V."/>
        </authorList>
    </citation>
    <scope>NUCLEOTIDE SEQUENCE [LARGE SCALE GENOMIC DNA]</scope>
    <source>
        <strain evidence="2">DSM 19380 / VKM B-2539 / Kam940</strain>
    </source>
</reference>
<gene>
    <name evidence="1" type="ordered locus">FFONT_0092</name>
</gene>